<evidence type="ECO:0000256" key="3">
    <source>
        <dbReference type="ARBA" id="ARBA00022448"/>
    </source>
</evidence>
<evidence type="ECO:0000313" key="12">
    <source>
        <dbReference type="Proteomes" id="UP000219494"/>
    </source>
</evidence>
<comment type="subcellular location">
    <subcellularLocation>
        <location evidence="1">Cell inner membrane</location>
        <topology evidence="1">Single-pass membrane protein</topology>
    </subcellularLocation>
</comment>
<evidence type="ECO:0000256" key="8">
    <source>
        <dbReference type="ARBA" id="ARBA00022989"/>
    </source>
</evidence>
<gene>
    <name evidence="11" type="ORF">SAMN06297144_1680</name>
</gene>
<dbReference type="Proteomes" id="UP000219494">
    <property type="component" value="Unassembled WGS sequence"/>
</dbReference>
<dbReference type="GO" id="GO:0015627">
    <property type="term" value="C:type II protein secretion system complex"/>
    <property type="evidence" value="ECO:0007669"/>
    <property type="project" value="InterPro"/>
</dbReference>
<evidence type="ECO:0000256" key="10">
    <source>
        <dbReference type="SAM" id="Phobius"/>
    </source>
</evidence>
<evidence type="ECO:0000256" key="6">
    <source>
        <dbReference type="ARBA" id="ARBA00022692"/>
    </source>
</evidence>
<dbReference type="RefSeq" id="WP_097063581.1">
    <property type="nucleotide sequence ID" value="NZ_OBMI01000002.1"/>
</dbReference>
<evidence type="ECO:0000256" key="5">
    <source>
        <dbReference type="ARBA" id="ARBA00022519"/>
    </source>
</evidence>
<dbReference type="GO" id="GO:0015628">
    <property type="term" value="P:protein secretion by the type II secretion system"/>
    <property type="evidence" value="ECO:0007669"/>
    <property type="project" value="InterPro"/>
</dbReference>
<evidence type="ECO:0000256" key="7">
    <source>
        <dbReference type="ARBA" id="ARBA00022927"/>
    </source>
</evidence>
<organism evidence="11 12">
    <name type="scientific">Sphingomonas guangdongensis</name>
    <dbReference type="NCBI Taxonomy" id="1141890"/>
    <lineage>
        <taxon>Bacteria</taxon>
        <taxon>Pseudomonadati</taxon>
        <taxon>Pseudomonadota</taxon>
        <taxon>Alphaproteobacteria</taxon>
        <taxon>Sphingomonadales</taxon>
        <taxon>Sphingomonadaceae</taxon>
        <taxon>Sphingomonas</taxon>
    </lineage>
</organism>
<evidence type="ECO:0000256" key="2">
    <source>
        <dbReference type="ARBA" id="ARBA00010637"/>
    </source>
</evidence>
<dbReference type="InterPro" id="IPR023229">
    <property type="entry name" value="T2SS_M_periplasmic_sf"/>
</dbReference>
<accession>A0A285QYE8</accession>
<keyword evidence="7" id="KW-0653">Protein transport</keyword>
<dbReference type="EMBL" id="OBMI01000002">
    <property type="protein sequence ID" value="SOB86574.1"/>
    <property type="molecule type" value="Genomic_DNA"/>
</dbReference>
<comment type="similarity">
    <text evidence="2">Belongs to the GSP M family.</text>
</comment>
<keyword evidence="9 10" id="KW-0472">Membrane</keyword>
<name>A0A285QYE8_9SPHN</name>
<dbReference type="AlphaFoldDB" id="A0A285QYE8"/>
<keyword evidence="6 10" id="KW-0812">Transmembrane</keyword>
<keyword evidence="12" id="KW-1185">Reference proteome</keyword>
<feature type="transmembrane region" description="Helical" evidence="10">
    <location>
        <begin position="32"/>
        <end position="51"/>
    </location>
</feature>
<dbReference type="SUPFAM" id="SSF103054">
    <property type="entry name" value="General secretion pathway protein M, EpsM"/>
    <property type="match status" value="1"/>
</dbReference>
<keyword evidence="4" id="KW-1003">Cell membrane</keyword>
<dbReference type="OrthoDB" id="7584512at2"/>
<dbReference type="GO" id="GO:0005886">
    <property type="term" value="C:plasma membrane"/>
    <property type="evidence" value="ECO:0007669"/>
    <property type="project" value="UniProtKB-SubCell"/>
</dbReference>
<keyword evidence="5" id="KW-0997">Cell inner membrane</keyword>
<evidence type="ECO:0000256" key="9">
    <source>
        <dbReference type="ARBA" id="ARBA00023136"/>
    </source>
</evidence>
<evidence type="ECO:0000256" key="1">
    <source>
        <dbReference type="ARBA" id="ARBA00004377"/>
    </source>
</evidence>
<keyword evidence="8 10" id="KW-1133">Transmembrane helix</keyword>
<reference evidence="11 12" key="1">
    <citation type="submission" date="2017-07" db="EMBL/GenBank/DDBJ databases">
        <authorList>
            <person name="Sun Z.S."/>
            <person name="Albrecht U."/>
            <person name="Echele G."/>
            <person name="Lee C.C."/>
        </authorList>
    </citation>
    <scope>NUCLEOTIDE SEQUENCE [LARGE SCALE GENOMIC DNA]</scope>
    <source>
        <strain evidence="11 12">CGMCC 1.12672</strain>
    </source>
</reference>
<protein>
    <submittedName>
        <fullName evidence="11">General secretion pathway protein M</fullName>
    </submittedName>
</protein>
<dbReference type="InterPro" id="IPR007690">
    <property type="entry name" value="T2SS_GspM"/>
</dbReference>
<sequence>MRVTRIVDLPAIDAAWLRARTWWDGLSPRERVLVGTLGALLAVAVLVWGIIKPLQAARADALADIRTYETLNARIRAAGTLGAPAGPPPRTGAPADMLRQSAGGFGLQPQVEAVPTGVRATIPDGDYAAVVNWMADVARTTPLAATRIDLRRTGVTGRVFAQVEYRS</sequence>
<evidence type="ECO:0000256" key="4">
    <source>
        <dbReference type="ARBA" id="ARBA00022475"/>
    </source>
</evidence>
<proteinExistence type="inferred from homology"/>
<dbReference type="Pfam" id="PF04612">
    <property type="entry name" value="T2SSM"/>
    <property type="match status" value="1"/>
</dbReference>
<keyword evidence="3" id="KW-0813">Transport</keyword>
<evidence type="ECO:0000313" key="11">
    <source>
        <dbReference type="EMBL" id="SOB86574.1"/>
    </source>
</evidence>